<evidence type="ECO:0000256" key="5">
    <source>
        <dbReference type="HAMAP-Rule" id="MF_02120"/>
    </source>
</evidence>
<comment type="function">
    <text evidence="5">Specifically catalyzes the decarboxylation of meso-diaminopimelate (meso-DAP) to L-lysine.</text>
</comment>
<accession>A0A2N6SLN6</accession>
<dbReference type="Pfam" id="PF02784">
    <property type="entry name" value="Orn_Arg_deC_N"/>
    <property type="match status" value="1"/>
</dbReference>
<comment type="catalytic activity">
    <reaction evidence="5 8">
        <text>meso-2,6-diaminopimelate + H(+) = L-lysine + CO2</text>
        <dbReference type="Rhea" id="RHEA:15101"/>
        <dbReference type="ChEBI" id="CHEBI:15378"/>
        <dbReference type="ChEBI" id="CHEBI:16526"/>
        <dbReference type="ChEBI" id="CHEBI:32551"/>
        <dbReference type="ChEBI" id="CHEBI:57791"/>
        <dbReference type="EC" id="4.1.1.20"/>
    </reaction>
</comment>
<evidence type="ECO:0000256" key="7">
    <source>
        <dbReference type="PIRSR" id="PIRSR600183-50"/>
    </source>
</evidence>
<feature type="binding site" evidence="5">
    <location>
        <position position="386"/>
    </location>
    <ligand>
        <name>substrate</name>
    </ligand>
</feature>
<dbReference type="InterPro" id="IPR002986">
    <property type="entry name" value="DAP_deCOOHase_LysA"/>
</dbReference>
<feature type="domain" description="Orn/DAP/Arg decarboxylase 2 N-terminal" evidence="9">
    <location>
        <begin position="40"/>
        <end position="292"/>
    </location>
</feature>
<feature type="binding site" evidence="5">
    <location>
        <position position="386"/>
    </location>
    <ligand>
        <name>pyridoxal 5'-phosphate</name>
        <dbReference type="ChEBI" id="CHEBI:597326"/>
    </ligand>
</feature>
<dbReference type="InterPro" id="IPR000183">
    <property type="entry name" value="Orn/DAP/Arg_de-COase"/>
</dbReference>
<dbReference type="NCBIfam" id="TIGR01048">
    <property type="entry name" value="lysA"/>
    <property type="match status" value="1"/>
</dbReference>
<organism evidence="10 11">
    <name type="scientific">Dolosicoccus paucivorans</name>
    <dbReference type="NCBI Taxonomy" id="84521"/>
    <lineage>
        <taxon>Bacteria</taxon>
        <taxon>Bacillati</taxon>
        <taxon>Bacillota</taxon>
        <taxon>Bacilli</taxon>
        <taxon>Lactobacillales</taxon>
        <taxon>Aerococcaceae</taxon>
        <taxon>Dolosicoccus</taxon>
    </lineage>
</organism>
<dbReference type="InterPro" id="IPR009006">
    <property type="entry name" value="Ala_racemase/Decarboxylase_C"/>
</dbReference>
<comment type="similarity">
    <text evidence="5">Belongs to the Orn/Lys/Arg decarboxylase class-II family. LysA subfamily.</text>
</comment>
<sequence>MRLFGTSKIIDNDLVIAGVPAKKLAKEYGTPLYVFDEAGIDEKIETFKRHFKSQKFNTRIIYAGKAFLSAYLIQQLTSHQLYLDVVSGGELYLAKQANFNLENVYFHGNAKTHAELEMAVDYQVGTIVLDNTSEAEVLNTILANKKTTQRVLLRVNPTIETKTHKYIQTSNDDSKFGMNFEEAKDFLKDLDRYPQLDFKGFHCHIGSQIFDMTSYFTEALRMVAFYQEIEKNFNLALDELNLGGGFGVYYTKEDTPFALDQFLTEYIKKLETLIEEYGINVQTISIEPGRSLINDFGTMLYSISHVKPSANFDFAFIDGGMNDNLRPSLYQAKYTALLANKAQCKLTHTYRIAGKLCESGDVLIDRIQLPEVERGDILAVPSAGAYTQSMASNYNKIPHPGVVFVKDGQVNVAVKRETYEDLFRNEVL</sequence>
<dbReference type="SUPFAM" id="SSF51419">
    <property type="entry name" value="PLP-binding barrel"/>
    <property type="match status" value="1"/>
</dbReference>
<evidence type="ECO:0000313" key="11">
    <source>
        <dbReference type="Proteomes" id="UP000235682"/>
    </source>
</evidence>
<dbReference type="PRINTS" id="PR01181">
    <property type="entry name" value="DAPDCRBXLASE"/>
</dbReference>
<dbReference type="GO" id="GO:0008836">
    <property type="term" value="F:diaminopimelate decarboxylase activity"/>
    <property type="evidence" value="ECO:0007669"/>
    <property type="project" value="UniProtKB-UniRule"/>
</dbReference>
<keyword evidence="11" id="KW-1185">Reference proteome</keyword>
<gene>
    <name evidence="5 10" type="primary">lysA</name>
    <name evidence="10" type="ORF">CJ205_06790</name>
</gene>
<name>A0A2N6SLN6_9LACT</name>
<dbReference type="PRINTS" id="PR01179">
    <property type="entry name" value="ODADCRBXLASE"/>
</dbReference>
<keyword evidence="2 5" id="KW-0210">Decarboxylase</keyword>
<evidence type="ECO:0000256" key="6">
    <source>
        <dbReference type="NCBIfam" id="TIGR01048"/>
    </source>
</evidence>
<dbReference type="FunFam" id="3.20.20.10:FF:000003">
    <property type="entry name" value="Diaminopimelate decarboxylase"/>
    <property type="match status" value="1"/>
</dbReference>
<comment type="cofactor">
    <cofactor evidence="1 5 7 8">
        <name>pyridoxal 5'-phosphate</name>
        <dbReference type="ChEBI" id="CHEBI:597326"/>
    </cofactor>
</comment>
<dbReference type="STRING" id="84521.SAMN04487994_10687"/>
<feature type="active site" description="Proton donor" evidence="7">
    <location>
        <position position="357"/>
    </location>
</feature>
<dbReference type="OrthoDB" id="9802241at2"/>
<proteinExistence type="inferred from homology"/>
<dbReference type="SUPFAM" id="SSF50621">
    <property type="entry name" value="Alanine racemase C-terminal domain-like"/>
    <property type="match status" value="1"/>
</dbReference>
<dbReference type="PANTHER" id="PTHR43727">
    <property type="entry name" value="DIAMINOPIMELATE DECARBOXYLASE"/>
    <property type="match status" value="1"/>
</dbReference>
<comment type="caution">
    <text evidence="10">The sequence shown here is derived from an EMBL/GenBank/DDBJ whole genome shotgun (WGS) entry which is preliminary data.</text>
</comment>
<evidence type="ECO:0000259" key="9">
    <source>
        <dbReference type="Pfam" id="PF02784"/>
    </source>
</evidence>
<evidence type="ECO:0000313" key="10">
    <source>
        <dbReference type="EMBL" id="PMC57970.1"/>
    </source>
</evidence>
<comment type="pathway">
    <text evidence="5 8">Amino-acid biosynthesis; L-lysine biosynthesis via DAP pathway; L-lysine from DL-2,6-diaminopimelate: step 1/1.</text>
</comment>
<keyword evidence="3 5" id="KW-0663">Pyridoxal phosphate</keyword>
<dbReference type="AlphaFoldDB" id="A0A2N6SLN6"/>
<dbReference type="GO" id="GO:0030170">
    <property type="term" value="F:pyridoxal phosphate binding"/>
    <property type="evidence" value="ECO:0007669"/>
    <property type="project" value="UniProtKB-UniRule"/>
</dbReference>
<dbReference type="Gene3D" id="3.20.20.10">
    <property type="entry name" value="Alanine racemase"/>
    <property type="match status" value="1"/>
</dbReference>
<dbReference type="RefSeq" id="WP_102227985.1">
    <property type="nucleotide sequence ID" value="NZ_PNFY01000031.1"/>
</dbReference>
<feature type="modified residue" description="N6-(pyridoxal phosphate)lysine" evidence="5 7">
    <location>
        <position position="65"/>
    </location>
</feature>
<evidence type="ECO:0000256" key="1">
    <source>
        <dbReference type="ARBA" id="ARBA00001933"/>
    </source>
</evidence>
<dbReference type="Gene3D" id="2.40.37.10">
    <property type="entry name" value="Lyase, Ornithine Decarboxylase, Chain A, domain 1"/>
    <property type="match status" value="1"/>
</dbReference>
<evidence type="ECO:0000256" key="2">
    <source>
        <dbReference type="ARBA" id="ARBA00022793"/>
    </source>
</evidence>
<keyword evidence="5" id="KW-0028">Amino-acid biosynthesis</keyword>
<feature type="binding site" evidence="5">
    <location>
        <position position="245"/>
    </location>
    <ligand>
        <name>pyridoxal 5'-phosphate</name>
        <dbReference type="ChEBI" id="CHEBI:597326"/>
    </ligand>
</feature>
<feature type="binding site" evidence="5">
    <location>
        <position position="326"/>
    </location>
    <ligand>
        <name>substrate</name>
    </ligand>
</feature>
<dbReference type="EMBL" id="PNHE01000032">
    <property type="protein sequence ID" value="PMC57970.1"/>
    <property type="molecule type" value="Genomic_DNA"/>
</dbReference>
<dbReference type="InterPro" id="IPR022644">
    <property type="entry name" value="De-COase2_N"/>
</dbReference>
<dbReference type="InterPro" id="IPR029066">
    <property type="entry name" value="PLP-binding_barrel"/>
</dbReference>
<feature type="binding site" evidence="5">
    <location>
        <position position="290"/>
    </location>
    <ligand>
        <name>substrate</name>
    </ligand>
</feature>
<protein>
    <recommendedName>
        <fullName evidence="5 6">Diaminopimelate decarboxylase</fullName>
        <shortName evidence="5">DAP decarboxylase</shortName>
        <shortName evidence="5">DAPDC</shortName>
        <ecNumber evidence="5 6">4.1.1.20</ecNumber>
    </recommendedName>
</protein>
<feature type="binding site" evidence="5">
    <location>
        <position position="330"/>
    </location>
    <ligand>
        <name>substrate</name>
    </ligand>
</feature>
<keyword evidence="4 5" id="KW-0456">Lyase</keyword>
<dbReference type="EC" id="4.1.1.20" evidence="5 6"/>
<dbReference type="CDD" id="cd06828">
    <property type="entry name" value="PLPDE_III_DapDC"/>
    <property type="match status" value="1"/>
</dbReference>
<reference evidence="10 11" key="1">
    <citation type="submission" date="2017-09" db="EMBL/GenBank/DDBJ databases">
        <title>Bacterial strain isolated from the female urinary microbiota.</title>
        <authorList>
            <person name="Thomas-White K."/>
            <person name="Kumar N."/>
            <person name="Forster S."/>
            <person name="Putonti C."/>
            <person name="Lawley T."/>
            <person name="Wolfe A.J."/>
        </authorList>
    </citation>
    <scope>NUCLEOTIDE SEQUENCE [LARGE SCALE GENOMIC DNA]</scope>
    <source>
        <strain evidence="10 11">UMB0852</strain>
    </source>
</reference>
<evidence type="ECO:0000256" key="4">
    <source>
        <dbReference type="ARBA" id="ARBA00023239"/>
    </source>
</evidence>
<feature type="binding site" evidence="5">
    <location>
        <position position="358"/>
    </location>
    <ligand>
        <name>substrate</name>
    </ligand>
</feature>
<keyword evidence="5 8" id="KW-0457">Lysine biosynthesis</keyword>
<dbReference type="PANTHER" id="PTHR43727:SF2">
    <property type="entry name" value="GROUP IV DECARBOXYLASE"/>
    <property type="match status" value="1"/>
</dbReference>
<feature type="binding site" evidence="5">
    <location>
        <begin position="287"/>
        <end position="290"/>
    </location>
    <ligand>
        <name>pyridoxal 5'-phosphate</name>
        <dbReference type="ChEBI" id="CHEBI:597326"/>
    </ligand>
</feature>
<dbReference type="UniPathway" id="UPA00034">
    <property type="reaction ID" value="UER00027"/>
</dbReference>
<dbReference type="GO" id="GO:0009089">
    <property type="term" value="P:lysine biosynthetic process via diaminopimelate"/>
    <property type="evidence" value="ECO:0007669"/>
    <property type="project" value="UniProtKB-UniRule"/>
</dbReference>
<evidence type="ECO:0000256" key="3">
    <source>
        <dbReference type="ARBA" id="ARBA00022898"/>
    </source>
</evidence>
<comment type="subunit">
    <text evidence="5">Homodimer.</text>
</comment>
<dbReference type="HAMAP" id="MF_02120">
    <property type="entry name" value="LysA"/>
    <property type="match status" value="1"/>
</dbReference>
<evidence type="ECO:0000256" key="8">
    <source>
        <dbReference type="RuleBase" id="RU003738"/>
    </source>
</evidence>
<dbReference type="Proteomes" id="UP000235682">
    <property type="component" value="Unassembled WGS sequence"/>
</dbReference>